<dbReference type="AlphaFoldDB" id="Q2HCR9"/>
<sequence length="94" mass="10406">MQLLTALVLLAATVTAMPTEPQSNEMNFVVRRDTWKRASCAVELPKPKCANACCELAGGCSSLNCADSYCRMFALDQPDYSAEGMFHYATWYLL</sequence>
<name>Q2HCR9_CHAGB</name>
<dbReference type="GeneID" id="4386232"/>
<feature type="signal peptide" evidence="1">
    <location>
        <begin position="1"/>
        <end position="16"/>
    </location>
</feature>
<protein>
    <recommendedName>
        <fullName evidence="4">Apple domain-containing protein</fullName>
    </recommendedName>
</protein>
<accession>Q2HCR9</accession>
<reference evidence="3" key="1">
    <citation type="journal article" date="2015" name="Genome Announc.">
        <title>Draft genome sequence of the cellulolytic fungus Chaetomium globosum.</title>
        <authorList>
            <person name="Cuomo C.A."/>
            <person name="Untereiner W.A."/>
            <person name="Ma L.-J."/>
            <person name="Grabherr M."/>
            <person name="Birren B.W."/>
        </authorList>
    </citation>
    <scope>NUCLEOTIDE SEQUENCE [LARGE SCALE GENOMIC DNA]</scope>
    <source>
        <strain evidence="3">ATCC 6205 / CBS 148.51 / DSM 1962 / NBRC 6347 / NRRL 1970</strain>
    </source>
</reference>
<evidence type="ECO:0000313" key="2">
    <source>
        <dbReference type="EMBL" id="EAQ93750.1"/>
    </source>
</evidence>
<evidence type="ECO:0008006" key="4">
    <source>
        <dbReference type="Google" id="ProtNLM"/>
    </source>
</evidence>
<dbReference type="Proteomes" id="UP000001056">
    <property type="component" value="Unassembled WGS sequence"/>
</dbReference>
<dbReference type="InParanoid" id="Q2HCR9"/>
<dbReference type="RefSeq" id="XP_001221206.1">
    <property type="nucleotide sequence ID" value="XM_001221205.1"/>
</dbReference>
<feature type="chain" id="PRO_5004208779" description="Apple domain-containing protein" evidence="1">
    <location>
        <begin position="17"/>
        <end position="94"/>
    </location>
</feature>
<evidence type="ECO:0000313" key="3">
    <source>
        <dbReference type="Proteomes" id="UP000001056"/>
    </source>
</evidence>
<keyword evidence="3" id="KW-1185">Reference proteome</keyword>
<dbReference type="OrthoDB" id="10304188at2759"/>
<dbReference type="EMBL" id="CH408029">
    <property type="protein sequence ID" value="EAQ93750.1"/>
    <property type="molecule type" value="Genomic_DNA"/>
</dbReference>
<keyword evidence="1" id="KW-0732">Signal</keyword>
<gene>
    <name evidence="2" type="ORF">CHGG_01985</name>
</gene>
<evidence type="ECO:0000256" key="1">
    <source>
        <dbReference type="SAM" id="SignalP"/>
    </source>
</evidence>
<proteinExistence type="predicted"/>
<dbReference type="HOGENOM" id="CLU_2385944_0_0_1"/>
<dbReference type="VEuPathDB" id="FungiDB:CHGG_01985"/>
<organism evidence="2 3">
    <name type="scientific">Chaetomium globosum (strain ATCC 6205 / CBS 148.51 / DSM 1962 / NBRC 6347 / NRRL 1970)</name>
    <name type="common">Soil fungus</name>
    <dbReference type="NCBI Taxonomy" id="306901"/>
    <lineage>
        <taxon>Eukaryota</taxon>
        <taxon>Fungi</taxon>
        <taxon>Dikarya</taxon>
        <taxon>Ascomycota</taxon>
        <taxon>Pezizomycotina</taxon>
        <taxon>Sordariomycetes</taxon>
        <taxon>Sordariomycetidae</taxon>
        <taxon>Sordariales</taxon>
        <taxon>Chaetomiaceae</taxon>
        <taxon>Chaetomium</taxon>
    </lineage>
</organism>